<dbReference type="Proteomes" id="UP000614200">
    <property type="component" value="Unassembled WGS sequence"/>
</dbReference>
<accession>A0ABR9ZPV4</accession>
<feature type="transmembrane region" description="Helical" evidence="1">
    <location>
        <begin position="32"/>
        <end position="55"/>
    </location>
</feature>
<evidence type="ECO:0000256" key="1">
    <source>
        <dbReference type="SAM" id="Phobius"/>
    </source>
</evidence>
<dbReference type="EMBL" id="JADKNH010000002">
    <property type="protein sequence ID" value="MBF4692474.1"/>
    <property type="molecule type" value="Genomic_DNA"/>
</dbReference>
<keyword evidence="1" id="KW-0472">Membrane</keyword>
<evidence type="ECO:0000313" key="2">
    <source>
        <dbReference type="EMBL" id="MBF4692474.1"/>
    </source>
</evidence>
<sequence>MENTFFAIILFLFLIGGSIGLQIFLSNKQNKWLGLIIPMICFMFSLLMVANIAVFTTFTSTSKTEIINGEAVTQEVSHSEASASLGEILSTVIPVFIISNISTLIFYAIYLGCREKRKKNLELEKMSIQDLE</sequence>
<keyword evidence="3" id="KW-1185">Reference proteome</keyword>
<organism evidence="2 3">
    <name type="scientific">Fusibacter ferrireducens</name>
    <dbReference type="NCBI Taxonomy" id="2785058"/>
    <lineage>
        <taxon>Bacteria</taxon>
        <taxon>Bacillati</taxon>
        <taxon>Bacillota</taxon>
        <taxon>Clostridia</taxon>
        <taxon>Eubacteriales</taxon>
        <taxon>Eubacteriales Family XII. Incertae Sedis</taxon>
        <taxon>Fusibacter</taxon>
    </lineage>
</organism>
<protein>
    <submittedName>
        <fullName evidence="2">Uncharacterized protein</fullName>
    </submittedName>
</protein>
<gene>
    <name evidence="2" type="ORF">ISU02_05065</name>
</gene>
<name>A0ABR9ZPV4_9FIRM</name>
<feature type="transmembrane region" description="Helical" evidence="1">
    <location>
        <begin position="88"/>
        <end position="110"/>
    </location>
</feature>
<evidence type="ECO:0000313" key="3">
    <source>
        <dbReference type="Proteomes" id="UP000614200"/>
    </source>
</evidence>
<keyword evidence="1" id="KW-1133">Transmembrane helix</keyword>
<feature type="transmembrane region" description="Helical" evidence="1">
    <location>
        <begin position="6"/>
        <end position="25"/>
    </location>
</feature>
<comment type="caution">
    <text evidence="2">The sequence shown here is derived from an EMBL/GenBank/DDBJ whole genome shotgun (WGS) entry which is preliminary data.</text>
</comment>
<proteinExistence type="predicted"/>
<dbReference type="RefSeq" id="WP_194700701.1">
    <property type="nucleotide sequence ID" value="NZ_JADKNH010000002.1"/>
</dbReference>
<reference evidence="2 3" key="1">
    <citation type="submission" date="2020-11" db="EMBL/GenBank/DDBJ databases">
        <title>Fusibacter basophilias sp. nov.</title>
        <authorList>
            <person name="Qiu D."/>
        </authorList>
    </citation>
    <scope>NUCLEOTIDE SEQUENCE [LARGE SCALE GENOMIC DNA]</scope>
    <source>
        <strain evidence="2 3">Q10-2</strain>
    </source>
</reference>
<keyword evidence="1" id="KW-0812">Transmembrane</keyword>